<dbReference type="GO" id="GO:0003677">
    <property type="term" value="F:DNA binding"/>
    <property type="evidence" value="ECO:0007669"/>
    <property type="project" value="UniProtKB-KW"/>
</dbReference>
<dbReference type="SUPFAM" id="SSF47413">
    <property type="entry name" value="lambda repressor-like DNA-binding domains"/>
    <property type="match status" value="1"/>
</dbReference>
<feature type="domain" description="HTH cro/C1-type" evidence="4">
    <location>
        <begin position="43"/>
        <end position="86"/>
    </location>
</feature>
<dbReference type="AlphaFoldDB" id="A0A0E2E216"/>
<keyword evidence="2" id="KW-0238">DNA-binding</keyword>
<dbReference type="InterPro" id="IPR001387">
    <property type="entry name" value="Cro/C1-type_HTH"/>
</dbReference>
<dbReference type="Pfam" id="PF01381">
    <property type="entry name" value="HTH_3"/>
    <property type="match status" value="1"/>
</dbReference>
<dbReference type="NCBIfam" id="NF041265">
    <property type="entry name" value="NadS"/>
    <property type="match status" value="1"/>
</dbReference>
<evidence type="ECO:0000259" key="4">
    <source>
        <dbReference type="PROSITE" id="PS50943"/>
    </source>
</evidence>
<evidence type="ECO:0000256" key="2">
    <source>
        <dbReference type="ARBA" id="ARBA00023125"/>
    </source>
</evidence>
<dbReference type="CDD" id="cd00093">
    <property type="entry name" value="HTH_XRE"/>
    <property type="match status" value="1"/>
</dbReference>
<evidence type="ECO:0000256" key="3">
    <source>
        <dbReference type="ARBA" id="ARBA00023163"/>
    </source>
</evidence>
<reference evidence="5" key="1">
    <citation type="submission" date="2012-01" db="EMBL/GenBank/DDBJ databases">
        <title>The Genome Sequence of Treponema denticola H-22.</title>
        <authorList>
            <consortium name="The Broad Institute Genome Sequencing Platform"/>
            <person name="Earl A."/>
            <person name="Ward D."/>
            <person name="Feldgarden M."/>
            <person name="Gevers D."/>
            <person name="Blanton J.M."/>
            <person name="Fenno C.J."/>
            <person name="Baranova O.V."/>
            <person name="Mathney J."/>
            <person name="Dewhirst F.E."/>
            <person name="Izard J."/>
            <person name="Young S.K."/>
            <person name="Zeng Q."/>
            <person name="Gargeya S."/>
            <person name="Fitzgerald M."/>
            <person name="Haas B."/>
            <person name="Abouelleil A."/>
            <person name="Alvarado L."/>
            <person name="Arachchi H.M."/>
            <person name="Berlin A."/>
            <person name="Chapman S.B."/>
            <person name="Gearin G."/>
            <person name="Goldberg J."/>
            <person name="Griggs A."/>
            <person name="Gujja S."/>
            <person name="Hansen M."/>
            <person name="Heiman D."/>
            <person name="Howarth C."/>
            <person name="Larimer J."/>
            <person name="Lui A."/>
            <person name="MacDonald P.J.P."/>
            <person name="McCowen C."/>
            <person name="Montmayeur A."/>
            <person name="Murphy C."/>
            <person name="Neiman D."/>
            <person name="Pearson M."/>
            <person name="Priest M."/>
            <person name="Roberts A."/>
            <person name="Saif S."/>
            <person name="Shea T."/>
            <person name="Sisk P."/>
            <person name="Stolte C."/>
            <person name="Sykes S."/>
            <person name="Wortman J."/>
            <person name="Nusbaum C."/>
            <person name="Birren B."/>
        </authorList>
    </citation>
    <scope>NUCLEOTIDE SEQUENCE [LARGE SCALE GENOMIC DNA]</scope>
    <source>
        <strain evidence="5">H-22</strain>
    </source>
</reference>
<dbReference type="Proteomes" id="UP000011705">
    <property type="component" value="Chromosome"/>
</dbReference>
<name>A0A0E2E216_TREDN</name>
<evidence type="ECO:0000256" key="1">
    <source>
        <dbReference type="ARBA" id="ARBA00023015"/>
    </source>
</evidence>
<dbReference type="InterPro" id="IPR052359">
    <property type="entry name" value="HTH-type_reg/antitoxin"/>
</dbReference>
<organism evidence="5">
    <name type="scientific">Treponema denticola H-22</name>
    <dbReference type="NCBI Taxonomy" id="999432"/>
    <lineage>
        <taxon>Bacteria</taxon>
        <taxon>Pseudomonadati</taxon>
        <taxon>Spirochaetota</taxon>
        <taxon>Spirochaetia</taxon>
        <taxon>Spirochaetales</taxon>
        <taxon>Treponemataceae</taxon>
        <taxon>Treponema</taxon>
    </lineage>
</organism>
<sequence length="102" mass="11533">MFKRKKMSDEMFAELLQSVKEAVLIEKGEIPPARVFEIEPLDIAKIRSKTNKTQEEFASMLNISIGTLRNWEQGRRKPDGAALSLLKIVSANPQYVESVLQG</sequence>
<proteinExistence type="predicted"/>
<dbReference type="SMART" id="SM00530">
    <property type="entry name" value="HTH_XRE"/>
    <property type="match status" value="1"/>
</dbReference>
<dbReference type="PROSITE" id="PS50943">
    <property type="entry name" value="HTH_CROC1"/>
    <property type="match status" value="1"/>
</dbReference>
<comment type="caution">
    <text evidence="5">The sequence shown here is derived from an EMBL/GenBank/DDBJ whole genome shotgun (WGS) entry which is preliminary data.</text>
</comment>
<gene>
    <name evidence="5" type="ORF">HMPREF9726_02485</name>
</gene>
<dbReference type="PANTHER" id="PTHR36511">
    <property type="entry name" value="MERR FAMILY BACTERIAL REGULATORY PROTEIN"/>
    <property type="match status" value="1"/>
</dbReference>
<keyword evidence="3" id="KW-0804">Transcription</keyword>
<protein>
    <recommendedName>
        <fullName evidence="4">HTH cro/C1-type domain-containing protein</fullName>
    </recommendedName>
</protein>
<dbReference type="PANTHER" id="PTHR36511:SF3">
    <property type="entry name" value="ANTITOXIN HIGA-2"/>
    <property type="match status" value="1"/>
</dbReference>
<dbReference type="PATRIC" id="fig|999432.5.peg.2579"/>
<dbReference type="Gene3D" id="1.10.260.40">
    <property type="entry name" value="lambda repressor-like DNA-binding domains"/>
    <property type="match status" value="1"/>
</dbReference>
<dbReference type="GeneID" id="2739531"/>
<dbReference type="EMBL" id="AGDV01000021">
    <property type="protein sequence ID" value="EMB30800.1"/>
    <property type="molecule type" value="Genomic_DNA"/>
</dbReference>
<dbReference type="RefSeq" id="WP_002670672.1">
    <property type="nucleotide sequence ID" value="NZ_CM001795.1"/>
</dbReference>
<dbReference type="HOGENOM" id="CLU_144725_3_2_12"/>
<dbReference type="InterPro" id="IPR047761">
    <property type="entry name" value="NadS-like"/>
</dbReference>
<dbReference type="InterPro" id="IPR010982">
    <property type="entry name" value="Lambda_DNA-bd_dom_sf"/>
</dbReference>
<evidence type="ECO:0000313" key="5">
    <source>
        <dbReference type="EMBL" id="EMB30800.1"/>
    </source>
</evidence>
<accession>A0A0E2E216</accession>
<keyword evidence="1" id="KW-0805">Transcription regulation</keyword>